<evidence type="ECO:0000313" key="3">
    <source>
        <dbReference type="Proteomes" id="UP000192923"/>
    </source>
</evidence>
<feature type="domain" description="Mor transcription activator" evidence="1">
    <location>
        <begin position="55"/>
        <end position="133"/>
    </location>
</feature>
<dbReference type="OrthoDB" id="8896696at2"/>
<dbReference type="Proteomes" id="UP000192923">
    <property type="component" value="Unassembled WGS sequence"/>
</dbReference>
<dbReference type="SUPFAM" id="SSF46689">
    <property type="entry name" value="Homeodomain-like"/>
    <property type="match status" value="1"/>
</dbReference>
<dbReference type="InterPro" id="IPR014875">
    <property type="entry name" value="Mor_transcription_activator"/>
</dbReference>
<dbReference type="AlphaFoldDB" id="A0A1Y6D0G8"/>
<sequence length="136" mass="15355">MELDGLDSLNWYSLPTLVQDIARRCGRQVAVDVLRLFDGRRIWVPVPPVKESTPLACKLGLDTATKLADAYPGQWLHIPRCYKAWLRVRNEGILAQRRAGFSTADLAALHHLTERQIHNIIGGTQSPAKNRQTELF</sequence>
<evidence type="ECO:0000259" key="1">
    <source>
        <dbReference type="Pfam" id="PF08765"/>
    </source>
</evidence>
<accession>A0A1Y6D0G8</accession>
<dbReference type="EMBL" id="FXAM01000001">
    <property type="protein sequence ID" value="SMF94323.1"/>
    <property type="molecule type" value="Genomic_DNA"/>
</dbReference>
<keyword evidence="3" id="KW-1185">Reference proteome</keyword>
<reference evidence="2 3" key="1">
    <citation type="submission" date="2016-12" db="EMBL/GenBank/DDBJ databases">
        <authorList>
            <person name="Song W.-J."/>
            <person name="Kurnit D.M."/>
        </authorList>
    </citation>
    <scope>NUCLEOTIDE SEQUENCE [LARGE SCALE GENOMIC DNA]</scope>
    <source>
        <strain evidence="2 3">175</strain>
    </source>
</reference>
<dbReference type="RefSeq" id="WP_085211593.1">
    <property type="nucleotide sequence ID" value="NZ_FXAM01000001.1"/>
</dbReference>
<gene>
    <name evidence="2" type="ORF">SAMN02949497_1633</name>
</gene>
<organism evidence="2 3">
    <name type="scientific">Methylomagnum ishizawai</name>
    <dbReference type="NCBI Taxonomy" id="1760988"/>
    <lineage>
        <taxon>Bacteria</taxon>
        <taxon>Pseudomonadati</taxon>
        <taxon>Pseudomonadota</taxon>
        <taxon>Gammaproteobacteria</taxon>
        <taxon>Methylococcales</taxon>
        <taxon>Methylococcaceae</taxon>
        <taxon>Methylomagnum</taxon>
    </lineage>
</organism>
<dbReference type="Pfam" id="PF08765">
    <property type="entry name" value="Mor"/>
    <property type="match status" value="1"/>
</dbReference>
<proteinExistence type="predicted"/>
<protein>
    <submittedName>
        <fullName evidence="2">Mor transcription activator family protein</fullName>
    </submittedName>
</protein>
<dbReference type="InterPro" id="IPR009057">
    <property type="entry name" value="Homeodomain-like_sf"/>
</dbReference>
<evidence type="ECO:0000313" key="2">
    <source>
        <dbReference type="EMBL" id="SMF94323.1"/>
    </source>
</evidence>
<dbReference type="STRING" id="1760988.SAMN02949497_1633"/>
<name>A0A1Y6D0G8_9GAMM</name>